<gene>
    <name evidence="2" type="ORF">NK662_12520</name>
</gene>
<name>A0AA41X9H1_9BACI</name>
<comment type="caution">
    <text evidence="2">The sequence shown here is derived from an EMBL/GenBank/DDBJ whole genome shotgun (WGS) entry which is preliminary data.</text>
</comment>
<dbReference type="RefSeq" id="WP_254759274.1">
    <property type="nucleotide sequence ID" value="NZ_JANCLT010000006.1"/>
</dbReference>
<keyword evidence="1" id="KW-1133">Transmembrane helix</keyword>
<sequence length="59" mass="7053">MEGFSFFSAYAILCLQLVLYVLGIFVAIRILRYLHDKKEHDQQVLQELRKIRERLQDGQ</sequence>
<proteinExistence type="predicted"/>
<feature type="transmembrane region" description="Helical" evidence="1">
    <location>
        <begin position="6"/>
        <end position="28"/>
    </location>
</feature>
<organism evidence="2 3">
    <name type="scientific">Ectobacillus ponti</name>
    <dbReference type="NCBI Taxonomy" id="2961894"/>
    <lineage>
        <taxon>Bacteria</taxon>
        <taxon>Bacillati</taxon>
        <taxon>Bacillota</taxon>
        <taxon>Bacilli</taxon>
        <taxon>Bacillales</taxon>
        <taxon>Bacillaceae</taxon>
        <taxon>Ectobacillus</taxon>
    </lineage>
</organism>
<accession>A0AA41X9H1</accession>
<dbReference type="EMBL" id="JANCLT010000006">
    <property type="protein sequence ID" value="MCP8969350.1"/>
    <property type="molecule type" value="Genomic_DNA"/>
</dbReference>
<keyword evidence="3" id="KW-1185">Reference proteome</keyword>
<evidence type="ECO:0000313" key="2">
    <source>
        <dbReference type="EMBL" id="MCP8969350.1"/>
    </source>
</evidence>
<evidence type="ECO:0000313" key="3">
    <source>
        <dbReference type="Proteomes" id="UP001156102"/>
    </source>
</evidence>
<keyword evidence="1" id="KW-0472">Membrane</keyword>
<keyword evidence="1" id="KW-0812">Transmembrane</keyword>
<protein>
    <submittedName>
        <fullName evidence="2">Uncharacterized protein</fullName>
    </submittedName>
</protein>
<dbReference type="AlphaFoldDB" id="A0AA41X9H1"/>
<dbReference type="Proteomes" id="UP001156102">
    <property type="component" value="Unassembled WGS sequence"/>
</dbReference>
<evidence type="ECO:0000256" key="1">
    <source>
        <dbReference type="SAM" id="Phobius"/>
    </source>
</evidence>
<reference evidence="2" key="1">
    <citation type="submission" date="2022-07" db="EMBL/GenBank/DDBJ databases">
        <authorList>
            <person name="Li W.-J."/>
            <person name="Deng Q.-Q."/>
        </authorList>
    </citation>
    <scope>NUCLEOTIDE SEQUENCE</scope>
    <source>
        <strain evidence="2">SYSU M60031</strain>
    </source>
</reference>